<dbReference type="PANTHER" id="PTHR10582:SF2">
    <property type="entry name" value="INACTIVE"/>
    <property type="match status" value="1"/>
</dbReference>
<feature type="domain" description="Ion transport" evidence="8">
    <location>
        <begin position="213"/>
        <end position="414"/>
    </location>
</feature>
<evidence type="ECO:0000256" key="5">
    <source>
        <dbReference type="ARBA" id="ARBA00023136"/>
    </source>
</evidence>
<dbReference type="PANTHER" id="PTHR10582">
    <property type="entry name" value="TRANSIENT RECEPTOR POTENTIAL ION CHANNEL PROTEIN"/>
    <property type="match status" value="1"/>
</dbReference>
<dbReference type="Proteomes" id="UP001491310">
    <property type="component" value="Unassembled WGS sequence"/>
</dbReference>
<evidence type="ECO:0000313" key="9">
    <source>
        <dbReference type="EMBL" id="KAK9917231.1"/>
    </source>
</evidence>
<evidence type="ECO:0000256" key="3">
    <source>
        <dbReference type="ARBA" id="ARBA00022737"/>
    </source>
</evidence>
<sequence>MAFKGGQGASTPLLSEQDVAETLEQGLSDEHDFQSLIAARPKRVVQWLQDDGVEKLGEFDILDAEFFAAGPSESGLLTEGHSSRHIDYEQFWRSQLQSIPTVQASTGEWSEMVRVEAWVVTLKNAAAAENVGLLQPLLSRFQAGKMSMMVFGLPAVMATVEFKWEHWCRRLLWVQLALYMVWLFSFTIFTILFQDEPASASLAEVASTPRGQATIALEIIALLAMLPFLYIEAATIIEYGKTWLNAQNIIDALTYVNQVTISVMHLTRRHLDSDVILILMAAQCILLWLRLQYYLRPFRASKFGFVDTLRVVLSDVKWFLLFLFFTMWGFACAFHVLYRSDQDDAQEFATLWRSLYTVFAAAVGEFESNTYIDHHNPRLTVPLLVIYLFVVTIIMLNVLIALLTNAQQKMTENAGLRAILSKAQITDELENTLPGWLKRQGGNRWYPAYIHILKLAPSQRGELSAEALWAEHGDLLDSSEEVRIRVRALEAKMDLLQVSINQLISSVPPDQRAKAAVNSRQLQALLQRAQEDDEAVNCIEREEDSQI</sequence>
<feature type="transmembrane region" description="Helical" evidence="7">
    <location>
        <begin position="350"/>
        <end position="372"/>
    </location>
</feature>
<gene>
    <name evidence="9" type="ORF">WJX75_002125</name>
</gene>
<keyword evidence="10" id="KW-1185">Reference proteome</keyword>
<keyword evidence="6" id="KW-0175">Coiled coil</keyword>
<comment type="caution">
    <text evidence="9">The sequence shown here is derived from an EMBL/GenBank/DDBJ whole genome shotgun (WGS) entry which is preliminary data.</text>
</comment>
<evidence type="ECO:0000259" key="8">
    <source>
        <dbReference type="Pfam" id="PF00520"/>
    </source>
</evidence>
<evidence type="ECO:0000256" key="7">
    <source>
        <dbReference type="SAM" id="Phobius"/>
    </source>
</evidence>
<keyword evidence="5 7" id="KW-0472">Membrane</keyword>
<keyword evidence="3" id="KW-0677">Repeat</keyword>
<dbReference type="InterPro" id="IPR005821">
    <property type="entry name" value="Ion_trans_dom"/>
</dbReference>
<reference evidence="9 10" key="1">
    <citation type="journal article" date="2024" name="Nat. Commun.">
        <title>Phylogenomics reveals the evolutionary origins of lichenization in chlorophyte algae.</title>
        <authorList>
            <person name="Puginier C."/>
            <person name="Libourel C."/>
            <person name="Otte J."/>
            <person name="Skaloud P."/>
            <person name="Haon M."/>
            <person name="Grisel S."/>
            <person name="Petersen M."/>
            <person name="Berrin J.G."/>
            <person name="Delaux P.M."/>
            <person name="Dal Grande F."/>
            <person name="Keller J."/>
        </authorList>
    </citation>
    <scope>NUCLEOTIDE SEQUENCE [LARGE SCALE GENOMIC DNA]</scope>
    <source>
        <strain evidence="9 10">SAG 216-7</strain>
    </source>
</reference>
<evidence type="ECO:0000256" key="2">
    <source>
        <dbReference type="ARBA" id="ARBA00022692"/>
    </source>
</evidence>
<feature type="coiled-coil region" evidence="6">
    <location>
        <begin position="512"/>
        <end position="542"/>
    </location>
</feature>
<keyword evidence="2 7" id="KW-0812">Transmembrane</keyword>
<evidence type="ECO:0000256" key="6">
    <source>
        <dbReference type="SAM" id="Coils"/>
    </source>
</evidence>
<proteinExistence type="predicted"/>
<feature type="transmembrane region" description="Helical" evidence="7">
    <location>
        <begin position="275"/>
        <end position="295"/>
    </location>
</feature>
<accession>A0ABR2YZT6</accession>
<evidence type="ECO:0000256" key="1">
    <source>
        <dbReference type="ARBA" id="ARBA00004141"/>
    </source>
</evidence>
<comment type="subcellular location">
    <subcellularLocation>
        <location evidence="1">Membrane</location>
        <topology evidence="1">Multi-pass membrane protein</topology>
    </subcellularLocation>
</comment>
<feature type="transmembrane region" description="Helical" evidence="7">
    <location>
        <begin position="213"/>
        <end position="231"/>
    </location>
</feature>
<protein>
    <recommendedName>
        <fullName evidence="8">Ion transport domain-containing protein</fullName>
    </recommendedName>
</protein>
<feature type="transmembrane region" description="Helical" evidence="7">
    <location>
        <begin position="171"/>
        <end position="193"/>
    </location>
</feature>
<evidence type="ECO:0000313" key="10">
    <source>
        <dbReference type="Proteomes" id="UP001491310"/>
    </source>
</evidence>
<dbReference type="EMBL" id="JALJOT010000002">
    <property type="protein sequence ID" value="KAK9917231.1"/>
    <property type="molecule type" value="Genomic_DNA"/>
</dbReference>
<dbReference type="Pfam" id="PF00520">
    <property type="entry name" value="Ion_trans"/>
    <property type="match status" value="1"/>
</dbReference>
<name>A0ABR2YZT6_9CHLO</name>
<organism evidence="9 10">
    <name type="scientific">Coccomyxa subellipsoidea</name>
    <dbReference type="NCBI Taxonomy" id="248742"/>
    <lineage>
        <taxon>Eukaryota</taxon>
        <taxon>Viridiplantae</taxon>
        <taxon>Chlorophyta</taxon>
        <taxon>core chlorophytes</taxon>
        <taxon>Trebouxiophyceae</taxon>
        <taxon>Trebouxiophyceae incertae sedis</taxon>
        <taxon>Coccomyxaceae</taxon>
        <taxon>Coccomyxa</taxon>
    </lineage>
</organism>
<dbReference type="Gene3D" id="1.10.287.70">
    <property type="match status" value="1"/>
</dbReference>
<keyword evidence="4 7" id="KW-1133">Transmembrane helix</keyword>
<dbReference type="InterPro" id="IPR024862">
    <property type="entry name" value="TRPV"/>
</dbReference>
<feature type="transmembrane region" description="Helical" evidence="7">
    <location>
        <begin position="384"/>
        <end position="403"/>
    </location>
</feature>
<evidence type="ECO:0000256" key="4">
    <source>
        <dbReference type="ARBA" id="ARBA00022989"/>
    </source>
</evidence>
<feature type="transmembrane region" description="Helical" evidence="7">
    <location>
        <begin position="318"/>
        <end position="338"/>
    </location>
</feature>